<keyword evidence="3" id="KW-1133">Transmembrane helix</keyword>
<dbReference type="PANTHER" id="PTHR34295:SF1">
    <property type="entry name" value="BIOTIN TRANSPORTER BIOY"/>
    <property type="match status" value="1"/>
</dbReference>
<evidence type="ECO:0000313" key="5">
    <source>
        <dbReference type="Proteomes" id="UP000016943"/>
    </source>
</evidence>
<organism evidence="4 5">
    <name type="scientific">Corynebacterium argentoratense DSM 44202</name>
    <dbReference type="NCBI Taxonomy" id="1348662"/>
    <lineage>
        <taxon>Bacteria</taxon>
        <taxon>Bacillati</taxon>
        <taxon>Actinomycetota</taxon>
        <taxon>Actinomycetes</taxon>
        <taxon>Mycobacteriales</taxon>
        <taxon>Corynebacteriaceae</taxon>
        <taxon>Corynebacterium</taxon>
    </lineage>
</organism>
<dbReference type="Gene3D" id="1.10.1760.20">
    <property type="match status" value="1"/>
</dbReference>
<gene>
    <name evidence="4" type="ORF">CARG_07460</name>
</gene>
<keyword evidence="2 3" id="KW-0472">Membrane</keyword>
<keyword evidence="3" id="KW-0812">Transmembrane</keyword>
<evidence type="ECO:0000256" key="2">
    <source>
        <dbReference type="PIRNR" id="PIRNR016661"/>
    </source>
</evidence>
<accession>U3GZS9</accession>
<dbReference type="KEGG" id="caz:CARG_07460"/>
<dbReference type="PIRSF" id="PIRSF016661">
    <property type="entry name" value="BioY"/>
    <property type="match status" value="1"/>
</dbReference>
<comment type="similarity">
    <text evidence="1 2">Belongs to the BioY family.</text>
</comment>
<dbReference type="InterPro" id="IPR003784">
    <property type="entry name" value="BioY"/>
</dbReference>
<sequence length="183" mass="18439">MSSTQLRTIASVAVFAALIIASGMVSIPSPVAGVPIVLQNAFCVLAGLVLGPKRGTLAVAVFLLLGVIGLPVLPGGRTVLAAMAGPSAGYLVGYLFSAPIAGWISQGSLKRSTGVMTVGFAVAAVLALLSQYVFGVPVLMIRSGLDLQAAVTAQFAFLPGLVIKAIAITAISVAVVRALPDVR</sequence>
<dbReference type="eggNOG" id="COG1268">
    <property type="taxonomic scope" value="Bacteria"/>
</dbReference>
<dbReference type="Proteomes" id="UP000016943">
    <property type="component" value="Chromosome"/>
</dbReference>
<evidence type="ECO:0000313" key="4">
    <source>
        <dbReference type="EMBL" id="AGU15612.1"/>
    </source>
</evidence>
<evidence type="ECO:0000256" key="1">
    <source>
        <dbReference type="ARBA" id="ARBA00010692"/>
    </source>
</evidence>
<protein>
    <recommendedName>
        <fullName evidence="2">Biotin transporter</fullName>
    </recommendedName>
</protein>
<reference evidence="4 5" key="1">
    <citation type="journal article" date="2013" name="Genome Announc.">
        <title>Whole-Genome Sequence of the Clinical Strain Corynebacterium argentoratense DSM 44202, Isolated from a Human Throat Specimen.</title>
        <authorList>
            <person name="Bomholt C."/>
            <person name="Glaub A."/>
            <person name="Gravermann K."/>
            <person name="Albersmeier A."/>
            <person name="Brinkrolf K."/>
            <person name="Ruckert C."/>
            <person name="Tauch A."/>
        </authorList>
    </citation>
    <scope>NUCLEOTIDE SEQUENCE [LARGE SCALE GENOMIC DNA]</scope>
    <source>
        <strain evidence="4">DSM 44202</strain>
    </source>
</reference>
<dbReference type="OrthoDB" id="9803495at2"/>
<feature type="transmembrane region" description="Helical" evidence="3">
    <location>
        <begin position="79"/>
        <end position="103"/>
    </location>
</feature>
<dbReference type="PATRIC" id="fig|1348662.3.peg.1474"/>
<keyword evidence="5" id="KW-1185">Reference proteome</keyword>
<dbReference type="HOGENOM" id="CLU_077931_0_0_11"/>
<feature type="transmembrane region" description="Helical" evidence="3">
    <location>
        <begin position="57"/>
        <end position="73"/>
    </location>
</feature>
<keyword evidence="2" id="KW-0813">Transport</keyword>
<feature type="transmembrane region" description="Helical" evidence="3">
    <location>
        <begin position="155"/>
        <end position="179"/>
    </location>
</feature>
<proteinExistence type="inferred from homology"/>
<dbReference type="EMBL" id="CP006365">
    <property type="protein sequence ID" value="AGU15612.1"/>
    <property type="molecule type" value="Genomic_DNA"/>
</dbReference>
<evidence type="ECO:0000256" key="3">
    <source>
        <dbReference type="SAM" id="Phobius"/>
    </source>
</evidence>
<dbReference type="AlphaFoldDB" id="U3GZS9"/>
<dbReference type="STRING" id="1348662.CARG_07460"/>
<feature type="transmembrane region" description="Helical" evidence="3">
    <location>
        <begin position="115"/>
        <end position="135"/>
    </location>
</feature>
<dbReference type="GO" id="GO:0005886">
    <property type="term" value="C:plasma membrane"/>
    <property type="evidence" value="ECO:0007669"/>
    <property type="project" value="UniProtKB-SubCell"/>
</dbReference>
<dbReference type="GeneID" id="78250246"/>
<keyword evidence="2" id="KW-1003">Cell membrane</keyword>
<dbReference type="PANTHER" id="PTHR34295">
    <property type="entry name" value="BIOTIN TRANSPORTER BIOY"/>
    <property type="match status" value="1"/>
</dbReference>
<feature type="transmembrane region" description="Helical" evidence="3">
    <location>
        <begin position="33"/>
        <end position="50"/>
    </location>
</feature>
<dbReference type="Pfam" id="PF02632">
    <property type="entry name" value="BioY"/>
    <property type="match status" value="1"/>
</dbReference>
<comment type="subcellular location">
    <subcellularLocation>
        <location evidence="2">Cell membrane</location>
        <topology evidence="2">Multi-pass membrane protein</topology>
    </subcellularLocation>
</comment>
<dbReference type="GO" id="GO:0015225">
    <property type="term" value="F:biotin transmembrane transporter activity"/>
    <property type="evidence" value="ECO:0007669"/>
    <property type="project" value="UniProtKB-UniRule"/>
</dbReference>
<dbReference type="RefSeq" id="WP_021012003.1">
    <property type="nucleotide sequence ID" value="NC_022198.1"/>
</dbReference>
<name>U3GZS9_9CORY</name>